<dbReference type="Proteomes" id="UP000688137">
    <property type="component" value="Unassembled WGS sequence"/>
</dbReference>
<evidence type="ECO:0000313" key="2">
    <source>
        <dbReference type="Proteomes" id="UP000688137"/>
    </source>
</evidence>
<dbReference type="EMBL" id="CAJJDM010000097">
    <property type="protein sequence ID" value="CAD8093919.1"/>
    <property type="molecule type" value="Genomic_DNA"/>
</dbReference>
<proteinExistence type="predicted"/>
<accession>A0A8S1NR72</accession>
<gene>
    <name evidence="1" type="ORF">PPRIM_AZ9-3.1.T0940124</name>
</gene>
<organism evidence="1 2">
    <name type="scientific">Paramecium primaurelia</name>
    <dbReference type="NCBI Taxonomy" id="5886"/>
    <lineage>
        <taxon>Eukaryota</taxon>
        <taxon>Sar</taxon>
        <taxon>Alveolata</taxon>
        <taxon>Ciliophora</taxon>
        <taxon>Intramacronucleata</taxon>
        <taxon>Oligohymenophorea</taxon>
        <taxon>Peniculida</taxon>
        <taxon>Parameciidae</taxon>
        <taxon>Paramecium</taxon>
    </lineage>
</organism>
<comment type="caution">
    <text evidence="1">The sequence shown here is derived from an EMBL/GenBank/DDBJ whole genome shotgun (WGS) entry which is preliminary data.</text>
</comment>
<evidence type="ECO:0000313" key="1">
    <source>
        <dbReference type="EMBL" id="CAD8093919.1"/>
    </source>
</evidence>
<reference evidence="1" key="1">
    <citation type="submission" date="2021-01" db="EMBL/GenBank/DDBJ databases">
        <authorList>
            <consortium name="Genoscope - CEA"/>
            <person name="William W."/>
        </authorList>
    </citation>
    <scope>NUCLEOTIDE SEQUENCE</scope>
</reference>
<keyword evidence="2" id="KW-1185">Reference proteome</keyword>
<protein>
    <submittedName>
        <fullName evidence="1">Uncharacterized protein</fullName>
    </submittedName>
</protein>
<dbReference type="AlphaFoldDB" id="A0A8S1NR72"/>
<name>A0A8S1NR72_PARPR</name>
<sequence>MKKNLQVHLTIAQKYSIHLKIQEQLQKKKNLKIIRIINLRFLIHVKIQNVLINSILLQYLKQ</sequence>